<comment type="pathway">
    <text evidence="2 12">Pyrimidine metabolism; CTP biosynthesis via de novo pathway; UDP from UMP (UMPK route): step 1/1.</text>
</comment>
<evidence type="ECO:0000313" key="14">
    <source>
        <dbReference type="EMBL" id="MDL5376128.1"/>
    </source>
</evidence>
<keyword evidence="8 12" id="KW-0418">Kinase</keyword>
<evidence type="ECO:0000256" key="12">
    <source>
        <dbReference type="HAMAP-Rule" id="MF_01220"/>
    </source>
</evidence>
<evidence type="ECO:0000256" key="8">
    <source>
        <dbReference type="ARBA" id="ARBA00022777"/>
    </source>
</evidence>
<comment type="function">
    <text evidence="12">Catalyzes the reversible phosphorylation of UMP to UDP.</text>
</comment>
<dbReference type="InterPro" id="IPR036393">
    <property type="entry name" value="AceGlu_kinase-like_sf"/>
</dbReference>
<evidence type="ECO:0000313" key="15">
    <source>
        <dbReference type="Proteomes" id="UP001230807"/>
    </source>
</evidence>
<dbReference type="GO" id="GO:0033862">
    <property type="term" value="F:UMP kinase activity"/>
    <property type="evidence" value="ECO:0007669"/>
    <property type="project" value="UniProtKB-EC"/>
</dbReference>
<evidence type="ECO:0000256" key="7">
    <source>
        <dbReference type="ARBA" id="ARBA00022741"/>
    </source>
</evidence>
<dbReference type="PIRSF" id="PIRSF005650">
    <property type="entry name" value="Uridylate_kin"/>
    <property type="match status" value="1"/>
</dbReference>
<dbReference type="Proteomes" id="UP001230807">
    <property type="component" value="Unassembled WGS sequence"/>
</dbReference>
<dbReference type="PANTHER" id="PTHR42833">
    <property type="entry name" value="URIDYLATE KINASE"/>
    <property type="match status" value="1"/>
</dbReference>
<comment type="caution">
    <text evidence="14">The sequence shown here is derived from an EMBL/GenBank/DDBJ whole genome shotgun (WGS) entry which is preliminary data.</text>
</comment>
<dbReference type="Pfam" id="PF00696">
    <property type="entry name" value="AA_kinase"/>
    <property type="match status" value="1"/>
</dbReference>
<keyword evidence="5" id="KW-0021">Allosteric enzyme</keyword>
<accession>A0ABT7MLP8</accession>
<name>A0ABT7MLP8_9BACL</name>
<dbReference type="PANTHER" id="PTHR42833:SF4">
    <property type="entry name" value="URIDYLATE KINASE PUMPKIN, CHLOROPLASTIC"/>
    <property type="match status" value="1"/>
</dbReference>
<comment type="subunit">
    <text evidence="12">Homohexamer.</text>
</comment>
<dbReference type="Gene3D" id="3.40.1160.10">
    <property type="entry name" value="Acetylglutamate kinase-like"/>
    <property type="match status" value="1"/>
</dbReference>
<sequence length="245" mass="26748">MNNYQNVLIKLSGAAIAGEDNSNFDAHNLNQIADEILSLIDMGINVSLMIGGGNIFRGNMADAWGIDRVEADNIGTLGTVINSLMLRGVLNSKTDREVRVMTAMPIPSMAEPYIRLKALTHLTKGYVLIFAGGNGQPFVSTDYPAVQRAVEMHCDALFVAKNGISGVYTDDPNQSNTARQYTSLHYNDVLRHDLKVMDQSALLLARDNHLPVHVFDFEEMGAMKRICSGESLGTLIHDGQTNLAP</sequence>
<evidence type="ECO:0000256" key="1">
    <source>
        <dbReference type="ARBA" id="ARBA00004496"/>
    </source>
</evidence>
<feature type="binding site" evidence="12">
    <location>
        <position position="171"/>
    </location>
    <ligand>
        <name>ATP</name>
        <dbReference type="ChEBI" id="CHEBI:30616"/>
    </ligand>
</feature>
<organism evidence="14 15">
    <name type="scientific">Exiguobacterium mexicanum</name>
    <dbReference type="NCBI Taxonomy" id="340146"/>
    <lineage>
        <taxon>Bacteria</taxon>
        <taxon>Bacillati</taxon>
        <taxon>Bacillota</taxon>
        <taxon>Bacilli</taxon>
        <taxon>Bacillales</taxon>
        <taxon>Bacillales Family XII. Incertae Sedis</taxon>
        <taxon>Exiguobacterium</taxon>
    </lineage>
</organism>
<evidence type="ECO:0000259" key="13">
    <source>
        <dbReference type="Pfam" id="PF00696"/>
    </source>
</evidence>
<dbReference type="HAMAP" id="MF_01220_B">
    <property type="entry name" value="PyrH_B"/>
    <property type="match status" value="1"/>
</dbReference>
<evidence type="ECO:0000256" key="3">
    <source>
        <dbReference type="ARBA" id="ARBA00007614"/>
    </source>
</evidence>
<evidence type="ECO:0000256" key="11">
    <source>
        <dbReference type="ARBA" id="ARBA00047767"/>
    </source>
</evidence>
<feature type="binding site" evidence="12">
    <location>
        <position position="72"/>
    </location>
    <ligand>
        <name>UMP</name>
        <dbReference type="ChEBI" id="CHEBI:57865"/>
    </ligand>
</feature>
<protein>
    <recommendedName>
        <fullName evidence="12">Uridylate kinase</fullName>
        <shortName evidence="12">UK</shortName>
        <ecNumber evidence="12">2.7.4.22</ecNumber>
    </recommendedName>
    <alternativeName>
        <fullName evidence="12">Uridine monophosphate kinase</fullName>
        <shortName evidence="12">UMP kinase</shortName>
        <shortName evidence="12">UMPK</shortName>
    </alternativeName>
</protein>
<keyword evidence="4 12" id="KW-0963">Cytoplasm</keyword>
<evidence type="ECO:0000256" key="9">
    <source>
        <dbReference type="ARBA" id="ARBA00022840"/>
    </source>
</evidence>
<comment type="subcellular location">
    <subcellularLocation>
        <location evidence="1 12">Cytoplasm</location>
    </subcellularLocation>
</comment>
<comment type="similarity">
    <text evidence="3 12">Belongs to the UMP kinase family.</text>
</comment>
<dbReference type="InterPro" id="IPR001048">
    <property type="entry name" value="Asp/Glu/Uridylate_kinase"/>
</dbReference>
<feature type="binding site" evidence="12">
    <location>
        <position position="57"/>
    </location>
    <ligand>
        <name>ATP</name>
        <dbReference type="ChEBI" id="CHEBI:30616"/>
    </ligand>
</feature>
<evidence type="ECO:0000256" key="5">
    <source>
        <dbReference type="ARBA" id="ARBA00022533"/>
    </source>
</evidence>
<dbReference type="EMBL" id="JASWER010000001">
    <property type="protein sequence ID" value="MDL5376128.1"/>
    <property type="molecule type" value="Genomic_DNA"/>
</dbReference>
<dbReference type="EC" id="2.7.4.22" evidence="12"/>
<comment type="caution">
    <text evidence="12">Lacks conserved residue(s) required for the propagation of feature annotation.</text>
</comment>
<comment type="activity regulation">
    <text evidence="12">Inhibited by UTP.</text>
</comment>
<feature type="binding site" evidence="12">
    <location>
        <position position="168"/>
    </location>
    <ligand>
        <name>ATP</name>
        <dbReference type="ChEBI" id="CHEBI:30616"/>
    </ligand>
</feature>
<proteinExistence type="inferred from homology"/>
<keyword evidence="15" id="KW-1185">Reference proteome</keyword>
<evidence type="ECO:0000256" key="2">
    <source>
        <dbReference type="ARBA" id="ARBA00004791"/>
    </source>
</evidence>
<feature type="binding site" evidence="12">
    <location>
        <begin position="10"/>
        <end position="13"/>
    </location>
    <ligand>
        <name>ATP</name>
        <dbReference type="ChEBI" id="CHEBI:30616"/>
    </ligand>
</feature>
<keyword evidence="7 12" id="KW-0547">Nucleotide-binding</keyword>
<comment type="catalytic activity">
    <reaction evidence="11 12">
        <text>UMP + ATP = UDP + ADP</text>
        <dbReference type="Rhea" id="RHEA:24400"/>
        <dbReference type="ChEBI" id="CHEBI:30616"/>
        <dbReference type="ChEBI" id="CHEBI:57865"/>
        <dbReference type="ChEBI" id="CHEBI:58223"/>
        <dbReference type="ChEBI" id="CHEBI:456216"/>
        <dbReference type="EC" id="2.7.4.22"/>
    </reaction>
</comment>
<feature type="domain" description="Aspartate/glutamate/uridylate kinase" evidence="13">
    <location>
        <begin position="7"/>
        <end position="216"/>
    </location>
</feature>
<dbReference type="RefSeq" id="WP_286038188.1">
    <property type="nucleotide sequence ID" value="NZ_CP183077.1"/>
</dbReference>
<reference evidence="14 15" key="1">
    <citation type="submission" date="2023-06" db="EMBL/GenBank/DDBJ databases">
        <title>Influencing factors and mechanism of Cr(VI) reduction by facultative anaerobic Exiguobacterium sp. PY14.</title>
        <authorList>
            <person name="Zou L."/>
        </authorList>
    </citation>
    <scope>NUCLEOTIDE SEQUENCE [LARGE SCALE GENOMIC DNA]</scope>
    <source>
        <strain evidence="14 15">PY14</strain>
    </source>
</reference>
<dbReference type="InterPro" id="IPR011817">
    <property type="entry name" value="Uridylate_kinase"/>
</dbReference>
<dbReference type="CDD" id="cd04254">
    <property type="entry name" value="AAK_UMPK-PyrH-Ec"/>
    <property type="match status" value="1"/>
</dbReference>
<dbReference type="InterPro" id="IPR015963">
    <property type="entry name" value="Uridylate_kinase_bac"/>
</dbReference>
<evidence type="ECO:0000256" key="10">
    <source>
        <dbReference type="ARBA" id="ARBA00022975"/>
    </source>
</evidence>
<gene>
    <name evidence="12 14" type="primary">pyrH</name>
    <name evidence="14" type="ORF">QR695_03785</name>
</gene>
<feature type="binding site" evidence="12">
    <location>
        <position position="52"/>
    </location>
    <ligand>
        <name>UMP</name>
        <dbReference type="ChEBI" id="CHEBI:57865"/>
    </ligand>
</feature>
<feature type="binding site" evidence="12">
    <location>
        <position position="162"/>
    </location>
    <ligand>
        <name>ATP</name>
        <dbReference type="ChEBI" id="CHEBI:30616"/>
    </ligand>
</feature>
<dbReference type="SUPFAM" id="SSF53633">
    <property type="entry name" value="Carbamate kinase-like"/>
    <property type="match status" value="1"/>
</dbReference>
<keyword evidence="10 12" id="KW-0665">Pyrimidine biosynthesis</keyword>
<feature type="binding site" evidence="12">
    <location>
        <begin position="134"/>
        <end position="141"/>
    </location>
    <ligand>
        <name>UMP</name>
        <dbReference type="ChEBI" id="CHEBI:57865"/>
    </ligand>
</feature>
<evidence type="ECO:0000256" key="6">
    <source>
        <dbReference type="ARBA" id="ARBA00022679"/>
    </source>
</evidence>
<dbReference type="NCBIfam" id="TIGR02075">
    <property type="entry name" value="pyrH_bact"/>
    <property type="match status" value="1"/>
</dbReference>
<keyword evidence="9 12" id="KW-0067">ATP-binding</keyword>
<feature type="binding site" evidence="12">
    <location>
        <position position="53"/>
    </location>
    <ligand>
        <name>ATP</name>
        <dbReference type="ChEBI" id="CHEBI:30616"/>
    </ligand>
</feature>
<keyword evidence="6 12" id="KW-0808">Transferase</keyword>
<evidence type="ECO:0000256" key="4">
    <source>
        <dbReference type="ARBA" id="ARBA00022490"/>
    </source>
</evidence>